<gene>
    <name evidence="2" type="primary">ORF167038</name>
    <name evidence="1" type="synonym">ORF167031</name>
    <name evidence="3" type="synonym">ORF167059</name>
</gene>
<dbReference type="AlphaFoldDB" id="A0A0B7B606"/>
<evidence type="ECO:0000313" key="1">
    <source>
        <dbReference type="EMBL" id="CEK88788.1"/>
    </source>
</evidence>
<evidence type="ECO:0000313" key="2">
    <source>
        <dbReference type="EMBL" id="CEK88789.1"/>
    </source>
</evidence>
<dbReference type="EMBL" id="HACG01041923">
    <property type="protein sequence ID" value="CEK88788.1"/>
    <property type="molecule type" value="Transcribed_RNA"/>
</dbReference>
<name>A0A0B7B606_9EUPU</name>
<dbReference type="EMBL" id="HACG01041924">
    <property type="protein sequence ID" value="CEK88789.1"/>
    <property type="molecule type" value="Transcribed_RNA"/>
</dbReference>
<proteinExistence type="predicted"/>
<evidence type="ECO:0000313" key="3">
    <source>
        <dbReference type="EMBL" id="CEK88793.1"/>
    </source>
</evidence>
<sequence length="84" mass="10050">MRQHYLKAVISVKNMFIFFDEANNTFHCLVIKMHFQKKTPMTMSSTYQASYFMLLKHTVIAVLYQTQMLEDIQIQRALCLIEFH</sequence>
<accession>A0A0B7B606</accession>
<protein>
    <submittedName>
        <fullName evidence="2">Uncharacterized protein</fullName>
    </submittedName>
</protein>
<organism evidence="2">
    <name type="scientific">Arion vulgaris</name>
    <dbReference type="NCBI Taxonomy" id="1028688"/>
    <lineage>
        <taxon>Eukaryota</taxon>
        <taxon>Metazoa</taxon>
        <taxon>Spiralia</taxon>
        <taxon>Lophotrochozoa</taxon>
        <taxon>Mollusca</taxon>
        <taxon>Gastropoda</taxon>
        <taxon>Heterobranchia</taxon>
        <taxon>Euthyneura</taxon>
        <taxon>Panpulmonata</taxon>
        <taxon>Eupulmonata</taxon>
        <taxon>Stylommatophora</taxon>
        <taxon>Helicina</taxon>
        <taxon>Arionoidea</taxon>
        <taxon>Arionidae</taxon>
        <taxon>Arion</taxon>
    </lineage>
</organism>
<reference evidence="2" key="1">
    <citation type="submission" date="2014-12" db="EMBL/GenBank/DDBJ databases">
        <title>Insight into the proteome of Arion vulgaris.</title>
        <authorList>
            <person name="Aradska J."/>
            <person name="Bulat T."/>
            <person name="Smidak R."/>
            <person name="Sarate P."/>
            <person name="Gangsoo J."/>
            <person name="Sialana F."/>
            <person name="Bilban M."/>
            <person name="Lubec G."/>
        </authorList>
    </citation>
    <scope>NUCLEOTIDE SEQUENCE</scope>
    <source>
        <tissue evidence="2">Skin</tissue>
    </source>
</reference>
<dbReference type="EMBL" id="HACG01041928">
    <property type="protein sequence ID" value="CEK88793.1"/>
    <property type="molecule type" value="Transcribed_RNA"/>
</dbReference>